<gene>
    <name evidence="1" type="ORF">EIN_507090</name>
</gene>
<protein>
    <submittedName>
        <fullName evidence="1">Uncharacterized protein</fullName>
    </submittedName>
</protein>
<dbReference type="EMBL" id="KB206320">
    <property type="protein sequence ID" value="ELP92838.1"/>
    <property type="molecule type" value="Genomic_DNA"/>
</dbReference>
<organism evidence="1 2">
    <name type="scientific">Entamoeba invadens IP1</name>
    <dbReference type="NCBI Taxonomy" id="370355"/>
    <lineage>
        <taxon>Eukaryota</taxon>
        <taxon>Amoebozoa</taxon>
        <taxon>Evosea</taxon>
        <taxon>Archamoebae</taxon>
        <taxon>Mastigamoebida</taxon>
        <taxon>Entamoebidae</taxon>
        <taxon>Entamoeba</taxon>
    </lineage>
</organism>
<dbReference type="RefSeq" id="XP_004259609.1">
    <property type="nucleotide sequence ID" value="XM_004259561.1"/>
</dbReference>
<reference evidence="1 2" key="1">
    <citation type="submission" date="2012-10" db="EMBL/GenBank/DDBJ databases">
        <authorList>
            <person name="Zafar N."/>
            <person name="Inman J."/>
            <person name="Hall N."/>
            <person name="Lorenzi H."/>
            <person name="Caler E."/>
        </authorList>
    </citation>
    <scope>NUCLEOTIDE SEQUENCE [LARGE SCALE GENOMIC DNA]</scope>
    <source>
        <strain evidence="1 2">IP1</strain>
    </source>
</reference>
<dbReference type="AlphaFoldDB" id="A0A0A1UC63"/>
<name>A0A0A1UC63_ENTIV</name>
<dbReference type="VEuPathDB" id="AmoebaDB:EIN_507090"/>
<accession>A0A0A1UC63</accession>
<dbReference type="Proteomes" id="UP000014680">
    <property type="component" value="Unassembled WGS sequence"/>
</dbReference>
<evidence type="ECO:0000313" key="2">
    <source>
        <dbReference type="Proteomes" id="UP000014680"/>
    </source>
</evidence>
<sequence>MAGEVKAVEESGAKGNPVLQQPNYIYRGNMWTDYAPEKMGKTFYYANDKLDEYAKYDSVWMRRYWFIFSQDQAVKGKIDKNKRTVTFDRALGGGDFEGMISGMPFYIYIT</sequence>
<dbReference type="KEGG" id="eiv:EIN_507090"/>
<proteinExistence type="predicted"/>
<dbReference type="GeneID" id="14891813"/>
<keyword evidence="2" id="KW-1185">Reference proteome</keyword>
<evidence type="ECO:0000313" key="1">
    <source>
        <dbReference type="EMBL" id="ELP92838.1"/>
    </source>
</evidence>